<feature type="binding site" evidence="2">
    <location>
        <begin position="88"/>
        <end position="91"/>
    </location>
    <ligand>
        <name>substrate</name>
    </ligand>
</feature>
<dbReference type="EMBL" id="JAVRAF010000026">
    <property type="protein sequence ID" value="MDX8305713.1"/>
    <property type="molecule type" value="Genomic_DNA"/>
</dbReference>
<evidence type="ECO:0000256" key="1">
    <source>
        <dbReference type="PIRSR" id="PIRSR613078-1"/>
    </source>
</evidence>
<dbReference type="InterPro" id="IPR013078">
    <property type="entry name" value="His_Pase_superF_clade-1"/>
</dbReference>
<dbReference type="CDD" id="cd07067">
    <property type="entry name" value="HP_PGM_like"/>
    <property type="match status" value="1"/>
</dbReference>
<dbReference type="InterPro" id="IPR050275">
    <property type="entry name" value="PGM_Phosphatase"/>
</dbReference>
<dbReference type="SMART" id="SM00855">
    <property type="entry name" value="PGAM"/>
    <property type="match status" value="1"/>
</dbReference>
<dbReference type="PANTHER" id="PTHR48100">
    <property type="entry name" value="BROAD-SPECIFICITY PHOSPHATASE YOR283W-RELATED"/>
    <property type="match status" value="1"/>
</dbReference>
<proteinExistence type="predicted"/>
<accession>A0AAW9FQC9</accession>
<dbReference type="Gene3D" id="3.40.50.1240">
    <property type="entry name" value="Phosphoglycerate mutase-like"/>
    <property type="match status" value="1"/>
</dbReference>
<dbReference type="RefSeq" id="WP_320203787.1">
    <property type="nucleotide sequence ID" value="NZ_CP192783.1"/>
</dbReference>
<dbReference type="PANTHER" id="PTHR48100:SF1">
    <property type="entry name" value="HISTIDINE PHOSPHATASE FAMILY PROTEIN-RELATED"/>
    <property type="match status" value="1"/>
</dbReference>
<gene>
    <name evidence="3" type="ORF">RMR22_26130</name>
</gene>
<dbReference type="GO" id="GO:0005737">
    <property type="term" value="C:cytoplasm"/>
    <property type="evidence" value="ECO:0007669"/>
    <property type="project" value="TreeGrafter"/>
</dbReference>
<sequence>MAILKDLLVVTHSEAVHHVENKVGGWHDSELTARGVRDAEATAERLAVLVGQREVEIYSSDLRRASQTAAVIAQRFGVHVAETDDLREISYGVAGGQPQDWLDARYIAAPDDNRLDHHCGIEGAETRREIAARVFTRVNAIVDRPCATQIMVTHGFTLSFVIAAWMKIPIDAAGFLSFPAKSGSITHLRQDDFFRSRAMIRLADTSHLDSEQSQIS</sequence>
<dbReference type="AlphaFoldDB" id="A0AAW9FQC9"/>
<protein>
    <submittedName>
        <fullName evidence="3">Histidine phosphatase family protein</fullName>
        <ecNumber evidence="3">3.1.3.-</ecNumber>
    </submittedName>
</protein>
<dbReference type="SUPFAM" id="SSF53254">
    <property type="entry name" value="Phosphoglycerate mutase-like"/>
    <property type="match status" value="1"/>
</dbReference>
<keyword evidence="3" id="KW-0378">Hydrolase</keyword>
<dbReference type="GO" id="GO:0016791">
    <property type="term" value="F:phosphatase activity"/>
    <property type="evidence" value="ECO:0007669"/>
    <property type="project" value="TreeGrafter"/>
</dbReference>
<reference evidence="3" key="1">
    <citation type="journal article" date="2023" name="Phytobiomes J">
        <title>Deciphering the key players within the bacterial microbiota associated with aerial crown gall tumors on rhododendron: Insights into the gallobiome.</title>
        <authorList>
            <person name="Kuzmanovic N."/>
            <person name="Nesme J."/>
            <person name="Wolf J."/>
            <person name="Neumann-Schaal M."/>
            <person name="Petersen J."/>
            <person name="Fernandez-Gnecco G."/>
            <person name="Sproeer C."/>
            <person name="Bunk B."/>
            <person name="Overmann J."/>
            <person name="Sorensen S.J."/>
            <person name="Idczak E."/>
            <person name="Smalla K."/>
        </authorList>
    </citation>
    <scope>NUCLEOTIDE SEQUENCE</scope>
    <source>
        <strain evidence="3">Rho-11.1</strain>
    </source>
</reference>
<evidence type="ECO:0000256" key="2">
    <source>
        <dbReference type="PIRSR" id="PIRSR613078-2"/>
    </source>
</evidence>
<dbReference type="InterPro" id="IPR029033">
    <property type="entry name" value="His_PPase_superfam"/>
</dbReference>
<dbReference type="Pfam" id="PF00300">
    <property type="entry name" value="His_Phos_1"/>
    <property type="match status" value="1"/>
</dbReference>
<name>A0AAW9FQC9_9HYPH</name>
<feature type="active site" description="Tele-phosphohistidine intermediate" evidence="1">
    <location>
        <position position="12"/>
    </location>
</feature>
<feature type="active site" description="Proton donor/acceptor" evidence="1">
    <location>
        <position position="88"/>
    </location>
</feature>
<comment type="caution">
    <text evidence="3">The sequence shown here is derived from an EMBL/GenBank/DDBJ whole genome shotgun (WGS) entry which is preliminary data.</text>
</comment>
<evidence type="ECO:0000313" key="3">
    <source>
        <dbReference type="EMBL" id="MDX8305713.1"/>
    </source>
</evidence>
<organism evidence="3">
    <name type="scientific">Agrobacterium rosae</name>
    <dbReference type="NCBI Taxonomy" id="1972867"/>
    <lineage>
        <taxon>Bacteria</taxon>
        <taxon>Pseudomonadati</taxon>
        <taxon>Pseudomonadota</taxon>
        <taxon>Alphaproteobacteria</taxon>
        <taxon>Hyphomicrobiales</taxon>
        <taxon>Rhizobiaceae</taxon>
        <taxon>Rhizobium/Agrobacterium group</taxon>
        <taxon>Agrobacterium</taxon>
    </lineage>
</organism>
<dbReference type="EC" id="3.1.3.-" evidence="3"/>
<feature type="binding site" evidence="2">
    <location>
        <position position="64"/>
    </location>
    <ligand>
        <name>substrate</name>
    </ligand>
</feature>